<dbReference type="SUPFAM" id="SSF74653">
    <property type="entry name" value="TolA/TonB C-terminal domain"/>
    <property type="match status" value="1"/>
</dbReference>
<proteinExistence type="inferred from homology"/>
<dbReference type="NCBIfam" id="TIGR01352">
    <property type="entry name" value="tonB_Cterm"/>
    <property type="match status" value="1"/>
</dbReference>
<dbReference type="InterPro" id="IPR051045">
    <property type="entry name" value="TonB-dependent_transducer"/>
</dbReference>
<organism evidence="12 13">
    <name type="scientific">Spirosoma linguale (strain ATCC 33905 / DSM 74 / LMG 10896 / Claus 1)</name>
    <dbReference type="NCBI Taxonomy" id="504472"/>
    <lineage>
        <taxon>Bacteria</taxon>
        <taxon>Pseudomonadati</taxon>
        <taxon>Bacteroidota</taxon>
        <taxon>Cytophagia</taxon>
        <taxon>Cytophagales</taxon>
        <taxon>Cytophagaceae</taxon>
        <taxon>Spirosoma</taxon>
    </lineage>
</organism>
<dbReference type="HOGENOM" id="CLU_065795_3_1_10"/>
<keyword evidence="3" id="KW-0813">Transport</keyword>
<dbReference type="AlphaFoldDB" id="D2QQ97"/>
<evidence type="ECO:0000256" key="9">
    <source>
        <dbReference type="ARBA" id="ARBA00023136"/>
    </source>
</evidence>
<evidence type="ECO:0000259" key="11">
    <source>
        <dbReference type="PROSITE" id="PS52015"/>
    </source>
</evidence>
<comment type="similarity">
    <text evidence="2">Belongs to the TonB family.</text>
</comment>
<feature type="domain" description="TonB C-terminal" evidence="11">
    <location>
        <begin position="53"/>
        <end position="143"/>
    </location>
</feature>
<keyword evidence="7" id="KW-0653">Protein transport</keyword>
<gene>
    <name evidence="12" type="ordered locus">Slin_3523</name>
</gene>
<keyword evidence="10" id="KW-0732">Signal</keyword>
<evidence type="ECO:0000256" key="10">
    <source>
        <dbReference type="SAM" id="SignalP"/>
    </source>
</evidence>
<dbReference type="PROSITE" id="PS52015">
    <property type="entry name" value="TONB_CTD"/>
    <property type="match status" value="1"/>
</dbReference>
<dbReference type="KEGG" id="sli:Slin_3523"/>
<evidence type="ECO:0000256" key="5">
    <source>
        <dbReference type="ARBA" id="ARBA00022519"/>
    </source>
</evidence>
<dbReference type="InterPro" id="IPR037682">
    <property type="entry name" value="TonB_C"/>
</dbReference>
<dbReference type="GO" id="GO:0015031">
    <property type="term" value="P:protein transport"/>
    <property type="evidence" value="ECO:0007669"/>
    <property type="project" value="UniProtKB-KW"/>
</dbReference>
<dbReference type="STRING" id="504472.Slin_3523"/>
<evidence type="ECO:0000256" key="8">
    <source>
        <dbReference type="ARBA" id="ARBA00022989"/>
    </source>
</evidence>
<evidence type="ECO:0000256" key="2">
    <source>
        <dbReference type="ARBA" id="ARBA00006555"/>
    </source>
</evidence>
<accession>D2QQ97</accession>
<feature type="chain" id="PRO_5003035052" evidence="10">
    <location>
        <begin position="27"/>
        <end position="143"/>
    </location>
</feature>
<dbReference type="Gene3D" id="3.30.1150.10">
    <property type="match status" value="1"/>
</dbReference>
<dbReference type="GO" id="GO:0098797">
    <property type="term" value="C:plasma membrane protein complex"/>
    <property type="evidence" value="ECO:0007669"/>
    <property type="project" value="TreeGrafter"/>
</dbReference>
<evidence type="ECO:0000256" key="6">
    <source>
        <dbReference type="ARBA" id="ARBA00022692"/>
    </source>
</evidence>
<dbReference type="Pfam" id="PF03544">
    <property type="entry name" value="TonB_C"/>
    <property type="match status" value="1"/>
</dbReference>
<comment type="subcellular location">
    <subcellularLocation>
        <location evidence="1">Cell inner membrane</location>
        <topology evidence="1">Single-pass membrane protein</topology>
        <orientation evidence="1">Periplasmic side</orientation>
    </subcellularLocation>
</comment>
<dbReference type="PANTHER" id="PTHR33446">
    <property type="entry name" value="PROTEIN TONB-RELATED"/>
    <property type="match status" value="1"/>
</dbReference>
<evidence type="ECO:0000256" key="7">
    <source>
        <dbReference type="ARBA" id="ARBA00022927"/>
    </source>
</evidence>
<feature type="signal peptide" evidence="10">
    <location>
        <begin position="1"/>
        <end position="26"/>
    </location>
</feature>
<dbReference type="RefSeq" id="WP_012928051.1">
    <property type="nucleotide sequence ID" value="NC_013730.1"/>
</dbReference>
<dbReference type="GO" id="GO:0031992">
    <property type="term" value="F:energy transducer activity"/>
    <property type="evidence" value="ECO:0007669"/>
    <property type="project" value="TreeGrafter"/>
</dbReference>
<dbReference type="Proteomes" id="UP000002028">
    <property type="component" value="Chromosome"/>
</dbReference>
<keyword evidence="9" id="KW-0472">Membrane</keyword>
<reference evidence="12 13" key="1">
    <citation type="journal article" date="2010" name="Stand. Genomic Sci.">
        <title>Complete genome sequence of Spirosoma linguale type strain (1).</title>
        <authorList>
            <person name="Lail K."/>
            <person name="Sikorski J."/>
            <person name="Saunders E."/>
            <person name="Lapidus A."/>
            <person name="Glavina Del Rio T."/>
            <person name="Copeland A."/>
            <person name="Tice H."/>
            <person name="Cheng J.-F."/>
            <person name="Lucas S."/>
            <person name="Nolan M."/>
            <person name="Bruce D."/>
            <person name="Goodwin L."/>
            <person name="Pitluck S."/>
            <person name="Ivanova N."/>
            <person name="Mavromatis K."/>
            <person name="Ovchinnikova G."/>
            <person name="Pati A."/>
            <person name="Chen A."/>
            <person name="Palaniappan K."/>
            <person name="Land M."/>
            <person name="Hauser L."/>
            <person name="Chang Y.-J."/>
            <person name="Jeffries C.D."/>
            <person name="Chain P."/>
            <person name="Brettin T."/>
            <person name="Detter J.C."/>
            <person name="Schuetze A."/>
            <person name="Rohde M."/>
            <person name="Tindall B.J."/>
            <person name="Goeker M."/>
            <person name="Bristow J."/>
            <person name="Eisen J.A."/>
            <person name="Markowitz V."/>
            <person name="Hugenholtz P."/>
            <person name="Kyrpides N.C."/>
            <person name="Klenk H.-P."/>
            <person name="Chen F."/>
        </authorList>
    </citation>
    <scope>NUCLEOTIDE SEQUENCE [LARGE SCALE GENOMIC DNA]</scope>
    <source>
        <strain evidence="13">ATCC 33905 / DSM 74 / LMG 10896 / Claus 1</strain>
    </source>
</reference>
<keyword evidence="4" id="KW-1003">Cell membrane</keyword>
<evidence type="ECO:0000256" key="3">
    <source>
        <dbReference type="ARBA" id="ARBA00022448"/>
    </source>
</evidence>
<keyword evidence="8" id="KW-1133">Transmembrane helix</keyword>
<dbReference type="GO" id="GO:0055085">
    <property type="term" value="P:transmembrane transport"/>
    <property type="evidence" value="ECO:0007669"/>
    <property type="project" value="InterPro"/>
</dbReference>
<dbReference type="InterPro" id="IPR006260">
    <property type="entry name" value="TonB/TolA_C"/>
</dbReference>
<name>D2QQ97_SPILD</name>
<dbReference type="eggNOG" id="COG0810">
    <property type="taxonomic scope" value="Bacteria"/>
</dbReference>
<dbReference type="EMBL" id="CP001769">
    <property type="protein sequence ID" value="ADB39530.1"/>
    <property type="molecule type" value="Genomic_DNA"/>
</dbReference>
<protein>
    <submittedName>
        <fullName evidence="12">TonB family protein</fullName>
    </submittedName>
</protein>
<dbReference type="PANTHER" id="PTHR33446:SF2">
    <property type="entry name" value="PROTEIN TONB"/>
    <property type="match status" value="1"/>
</dbReference>
<keyword evidence="5" id="KW-0997">Cell inner membrane</keyword>
<keyword evidence="13" id="KW-1185">Reference proteome</keyword>
<evidence type="ECO:0000313" key="13">
    <source>
        <dbReference type="Proteomes" id="UP000002028"/>
    </source>
</evidence>
<evidence type="ECO:0000256" key="1">
    <source>
        <dbReference type="ARBA" id="ARBA00004383"/>
    </source>
</evidence>
<evidence type="ECO:0000313" key="12">
    <source>
        <dbReference type="EMBL" id="ADB39530.1"/>
    </source>
</evidence>
<sequence>MRKHSLKAACVLGLSLSFFLVNTGLAQSSAARIEVDLNPPAELNPLIQPEFPGGFGTLNTYLKENVRYPAAAAQANIKGFVLISYLIDELGNVTAIKVMKGLGYGCDEEALRVVRQMPRWKPAQQSGKATPVKYNLPVHFPPN</sequence>
<keyword evidence="6" id="KW-0812">Transmembrane</keyword>
<evidence type="ECO:0000256" key="4">
    <source>
        <dbReference type="ARBA" id="ARBA00022475"/>
    </source>
</evidence>